<keyword evidence="5" id="KW-1185">Reference proteome</keyword>
<feature type="region of interest" description="Disordered" evidence="1">
    <location>
        <begin position="91"/>
        <end position="118"/>
    </location>
</feature>
<organism evidence="4 5">
    <name type="scientific">Staphylococcus caprae</name>
    <dbReference type="NCBI Taxonomy" id="29380"/>
    <lineage>
        <taxon>Bacteria</taxon>
        <taxon>Bacillati</taxon>
        <taxon>Bacillota</taxon>
        <taxon>Bacilli</taxon>
        <taxon>Bacillales</taxon>
        <taxon>Staphylococcaceae</taxon>
        <taxon>Staphylococcus</taxon>
    </lineage>
</organism>
<dbReference type="EMBL" id="AP018586">
    <property type="protein sequence ID" value="BBD91438.1"/>
    <property type="molecule type" value="Genomic_DNA"/>
</dbReference>
<accession>A0ABM7FSM8</accession>
<feature type="transmembrane region" description="Helical" evidence="2">
    <location>
        <begin position="56"/>
        <end position="80"/>
    </location>
</feature>
<evidence type="ECO:0000259" key="3">
    <source>
        <dbReference type="Pfam" id="PF13240"/>
    </source>
</evidence>
<evidence type="ECO:0000256" key="2">
    <source>
        <dbReference type="SAM" id="Phobius"/>
    </source>
</evidence>
<sequence length="242" mass="27411">MKYCPNCGNQLKEGQSFCNKCGTHIKQSNQNHSPQSNGNHRNYQLYQQKEEKKPTVWIVLLSIIFVLLIAAVLYGGYYAYNHYVKNDDTEAESTQTTQTDSNDSQSKSDSTSKGPRIDIFSSDFDKNYMKSASTRGYHGIYKGMTRKEVEDKFGKSNGNVEGSNYNYETYGNLAVAYENDEVVQVGIAPSNVSEDQFIQTYNEPDERKTNQLIYDSNKDNDFSVLVNTKDGKVSVIENVDQI</sequence>
<feature type="compositionally biased region" description="Low complexity" evidence="1">
    <location>
        <begin position="93"/>
        <end position="112"/>
    </location>
</feature>
<reference evidence="4 5" key="1">
    <citation type="submission" date="2018-05" db="EMBL/GenBank/DDBJ databases">
        <title>Complete genome sequencing of three human clinical isolates of Staphylococcus caprae reveals virulence factors similar to those of S. epidermidis and S. capitis.</title>
        <authorList>
            <person name="Watanabe S."/>
            <person name="Cui L."/>
        </authorList>
    </citation>
    <scope>NUCLEOTIDE SEQUENCE [LARGE SCALE GENOMIC DNA]</scope>
    <source>
        <strain evidence="4 5">JMUB590</strain>
    </source>
</reference>
<dbReference type="PANTHER" id="PTHR40038:SF1">
    <property type="entry name" value="MEMBRANE-ASSOCIATED PROTEIN TCAA"/>
    <property type="match status" value="1"/>
</dbReference>
<gene>
    <name evidence="4" type="ORF">JMUB590_0328</name>
</gene>
<dbReference type="Proteomes" id="UP000274772">
    <property type="component" value="Chromosome"/>
</dbReference>
<dbReference type="GeneID" id="58050102"/>
<protein>
    <recommendedName>
        <fullName evidence="3">Zinc-ribbon domain-containing protein</fullName>
    </recommendedName>
</protein>
<evidence type="ECO:0000313" key="4">
    <source>
        <dbReference type="EMBL" id="BBD91438.1"/>
    </source>
</evidence>
<keyword evidence="2" id="KW-0472">Membrane</keyword>
<evidence type="ECO:0000313" key="5">
    <source>
        <dbReference type="Proteomes" id="UP000274772"/>
    </source>
</evidence>
<name>A0ABM7FSM8_9STAP</name>
<dbReference type="PANTHER" id="PTHR40038">
    <property type="entry name" value="MEMBRANE-ASSOCIATED PROTEIN TCAA"/>
    <property type="match status" value="1"/>
</dbReference>
<dbReference type="InterPro" id="IPR026870">
    <property type="entry name" value="Zinc_ribbon_dom"/>
</dbReference>
<keyword evidence="2" id="KW-0812">Transmembrane</keyword>
<proteinExistence type="predicted"/>
<evidence type="ECO:0000256" key="1">
    <source>
        <dbReference type="SAM" id="MobiDB-lite"/>
    </source>
</evidence>
<keyword evidence="2" id="KW-1133">Transmembrane helix</keyword>
<feature type="domain" description="Zinc-ribbon" evidence="3">
    <location>
        <begin position="3"/>
        <end position="24"/>
    </location>
</feature>
<dbReference type="Pfam" id="PF13240">
    <property type="entry name" value="Zn_Ribbon_1"/>
    <property type="match status" value="1"/>
</dbReference>
<dbReference type="RefSeq" id="WP_002444529.1">
    <property type="nucleotide sequence ID" value="NZ_AP018585.1"/>
</dbReference>